<dbReference type="Proteomes" id="UP000065822">
    <property type="component" value="Chromosome"/>
</dbReference>
<gene>
    <name evidence="1" type="ORF">AXF12_09445</name>
</gene>
<reference evidence="1 2" key="1">
    <citation type="submission" date="2016-02" db="EMBL/GenBank/DDBJ databases">
        <authorList>
            <person name="Holder M.E."/>
            <person name="Ajami N.J."/>
            <person name="Petrosino J.F."/>
        </authorList>
    </citation>
    <scope>NUCLEOTIDE SEQUENCE [LARGE SCALE GENOMIC DNA]</scope>
    <source>
        <strain evidence="1 2">CCUG 32990</strain>
    </source>
</reference>
<evidence type="ECO:0000313" key="1">
    <source>
        <dbReference type="EMBL" id="AMD85717.1"/>
    </source>
</evidence>
<sequence>MEAVVVLFLCFLSAIGGRGCRAFKGGFSVGVLKRWGTLGKHLGVTWESLGKHLLPSLKFDSLKNGCFVVFLSLKYGFVSKYNFIE</sequence>
<organism evidence="1 2">
    <name type="scientific">Capnocytophaga haemolytica</name>
    <dbReference type="NCBI Taxonomy" id="45243"/>
    <lineage>
        <taxon>Bacteria</taxon>
        <taxon>Pseudomonadati</taxon>
        <taxon>Bacteroidota</taxon>
        <taxon>Flavobacteriia</taxon>
        <taxon>Flavobacteriales</taxon>
        <taxon>Flavobacteriaceae</taxon>
        <taxon>Capnocytophaga</taxon>
    </lineage>
</organism>
<keyword evidence="2" id="KW-1185">Reference proteome</keyword>
<protein>
    <recommendedName>
        <fullName evidence="3">Secreted protein</fullName>
    </recommendedName>
</protein>
<evidence type="ECO:0000313" key="2">
    <source>
        <dbReference type="Proteomes" id="UP000065822"/>
    </source>
</evidence>
<accession>A0ABM5XER9</accession>
<proteinExistence type="predicted"/>
<name>A0ABM5XER9_9FLAO</name>
<evidence type="ECO:0008006" key="3">
    <source>
        <dbReference type="Google" id="ProtNLM"/>
    </source>
</evidence>
<dbReference type="EMBL" id="CP014227">
    <property type="protein sequence ID" value="AMD85717.1"/>
    <property type="molecule type" value="Genomic_DNA"/>
</dbReference>